<feature type="transmembrane region" description="Helical" evidence="13">
    <location>
        <begin position="155"/>
        <end position="186"/>
    </location>
</feature>
<keyword evidence="8 13" id="KW-1133">Transmembrane helix</keyword>
<keyword evidence="3" id="KW-0813">Transport</keyword>
<protein>
    <submittedName>
        <fullName evidence="14">Integral membrane protein</fullName>
    </submittedName>
</protein>
<evidence type="ECO:0000313" key="15">
    <source>
        <dbReference type="Proteomes" id="UP000053058"/>
    </source>
</evidence>
<name>A0A0V8CI15_LACLL</name>
<accession>A0A0V8CI15</accession>
<evidence type="ECO:0000256" key="6">
    <source>
        <dbReference type="ARBA" id="ARBA00022826"/>
    </source>
</evidence>
<dbReference type="Pfam" id="PF06736">
    <property type="entry name" value="TMEM175"/>
    <property type="match status" value="1"/>
</dbReference>
<feature type="transmembrane region" description="Helical" evidence="13">
    <location>
        <begin position="107"/>
        <end position="128"/>
    </location>
</feature>
<sequence>MKKSRIEAFTDAIVAIILTIMVLEIKVPEETSEFSALLEKTPYFIAFIISFIFICAAWYHHHYLLAKTKWFSRRAFWANNLWLLIMALIPLSTAWVSEFPLDRAPEYFYFIVYALWAGAYYLLNWVLYLDNRQFDEAQALSFNTAHRKVHQFIDIFLLIVGLVSIYFIPVMGLIVASLQVVTWIIYSPLDSDKIEIDE</sequence>
<keyword evidence="6" id="KW-0631">Potassium channel</keyword>
<keyword evidence="7" id="KW-0630">Potassium</keyword>
<dbReference type="InterPro" id="IPR010617">
    <property type="entry name" value="TMEM175-like"/>
</dbReference>
<dbReference type="PATRIC" id="fig|1360.105.peg.960"/>
<evidence type="ECO:0000256" key="13">
    <source>
        <dbReference type="SAM" id="Phobius"/>
    </source>
</evidence>
<evidence type="ECO:0000256" key="12">
    <source>
        <dbReference type="ARBA" id="ARBA00034430"/>
    </source>
</evidence>
<organism evidence="14 15">
    <name type="scientific">Lactococcus lactis subsp. lactis</name>
    <name type="common">Streptococcus lactis</name>
    <dbReference type="NCBI Taxonomy" id="1360"/>
    <lineage>
        <taxon>Bacteria</taxon>
        <taxon>Bacillati</taxon>
        <taxon>Bacillota</taxon>
        <taxon>Bacilli</taxon>
        <taxon>Lactobacillales</taxon>
        <taxon>Streptococcaceae</taxon>
        <taxon>Lactococcus</taxon>
    </lineage>
</organism>
<dbReference type="GO" id="GO:0005267">
    <property type="term" value="F:potassium channel activity"/>
    <property type="evidence" value="ECO:0007669"/>
    <property type="project" value="UniProtKB-KW"/>
</dbReference>
<dbReference type="GO" id="GO:0015252">
    <property type="term" value="F:proton channel activity"/>
    <property type="evidence" value="ECO:0007669"/>
    <property type="project" value="InterPro"/>
</dbReference>
<comment type="catalytic activity">
    <reaction evidence="12">
        <text>K(+)(in) = K(+)(out)</text>
        <dbReference type="Rhea" id="RHEA:29463"/>
        <dbReference type="ChEBI" id="CHEBI:29103"/>
    </reaction>
</comment>
<keyword evidence="5 13" id="KW-0812">Transmembrane</keyword>
<dbReference type="PANTHER" id="PTHR31462:SF5">
    <property type="entry name" value="ENDOSOMAL_LYSOSOMAL PROTON CHANNEL TMEM175"/>
    <property type="match status" value="1"/>
</dbReference>
<evidence type="ECO:0000256" key="10">
    <source>
        <dbReference type="ARBA" id="ARBA00023136"/>
    </source>
</evidence>
<evidence type="ECO:0000256" key="5">
    <source>
        <dbReference type="ARBA" id="ARBA00022692"/>
    </source>
</evidence>
<keyword evidence="11" id="KW-0407">Ion channel</keyword>
<dbReference type="Proteomes" id="UP000053058">
    <property type="component" value="Unassembled WGS sequence"/>
</dbReference>
<evidence type="ECO:0000256" key="11">
    <source>
        <dbReference type="ARBA" id="ARBA00023303"/>
    </source>
</evidence>
<dbReference type="PANTHER" id="PTHR31462">
    <property type="entry name" value="ENDOSOMAL/LYSOSOMAL POTASSIUM CHANNEL TMEM175"/>
    <property type="match status" value="1"/>
</dbReference>
<keyword evidence="4" id="KW-0633">Potassium transport</keyword>
<dbReference type="GO" id="GO:0016020">
    <property type="term" value="C:membrane"/>
    <property type="evidence" value="ECO:0007669"/>
    <property type="project" value="UniProtKB-SubCell"/>
</dbReference>
<dbReference type="AlphaFoldDB" id="A0A0V8CI15"/>
<comment type="caution">
    <text evidence="14">The sequence shown here is derived from an EMBL/GenBank/DDBJ whole genome shotgun (WGS) entry which is preliminary data.</text>
</comment>
<comment type="subcellular location">
    <subcellularLocation>
        <location evidence="1">Membrane</location>
        <topology evidence="1">Multi-pass membrane protein</topology>
    </subcellularLocation>
</comment>
<feature type="transmembrane region" description="Helical" evidence="13">
    <location>
        <begin position="76"/>
        <end position="95"/>
    </location>
</feature>
<evidence type="ECO:0000313" key="14">
    <source>
        <dbReference type="EMBL" id="KSU00954.1"/>
    </source>
</evidence>
<dbReference type="RefSeq" id="WP_058220249.1">
    <property type="nucleotide sequence ID" value="NZ_LKLN01000094.1"/>
</dbReference>
<feature type="transmembrane region" description="Helical" evidence="13">
    <location>
        <begin position="43"/>
        <end position="64"/>
    </location>
</feature>
<keyword evidence="9" id="KW-0406">Ion transport</keyword>
<evidence type="ECO:0000256" key="4">
    <source>
        <dbReference type="ARBA" id="ARBA00022538"/>
    </source>
</evidence>
<dbReference type="EMBL" id="LKLN01000094">
    <property type="protein sequence ID" value="KSU00954.1"/>
    <property type="molecule type" value="Genomic_DNA"/>
</dbReference>
<evidence type="ECO:0000256" key="3">
    <source>
        <dbReference type="ARBA" id="ARBA00022448"/>
    </source>
</evidence>
<evidence type="ECO:0000256" key="8">
    <source>
        <dbReference type="ARBA" id="ARBA00022989"/>
    </source>
</evidence>
<proteinExistence type="inferred from homology"/>
<evidence type="ECO:0000256" key="2">
    <source>
        <dbReference type="ARBA" id="ARBA00006920"/>
    </source>
</evidence>
<gene>
    <name evidence="14" type="ORF">KF282_2572</name>
</gene>
<evidence type="ECO:0000256" key="7">
    <source>
        <dbReference type="ARBA" id="ARBA00022958"/>
    </source>
</evidence>
<comment type="similarity">
    <text evidence="2">Belongs to the TMEM175 family.</text>
</comment>
<evidence type="ECO:0000256" key="1">
    <source>
        <dbReference type="ARBA" id="ARBA00004141"/>
    </source>
</evidence>
<feature type="transmembrane region" description="Helical" evidence="13">
    <location>
        <begin position="7"/>
        <end position="23"/>
    </location>
</feature>
<reference evidence="15" key="1">
    <citation type="submission" date="2015-10" db="EMBL/GenBank/DDBJ databases">
        <title>Draft Genome Sequences of 11 Lactococcus lactis subspecies cremoris strains.</title>
        <authorList>
            <person name="Wels M."/>
            <person name="Backus L."/>
            <person name="Boekhorst J."/>
            <person name="Dijkstra A."/>
            <person name="Beerthuizen M."/>
            <person name="Kelly W."/>
            <person name="Siezen R."/>
            <person name="Bachmann H."/>
            <person name="Van Hijum S."/>
        </authorList>
    </citation>
    <scope>NUCLEOTIDE SEQUENCE [LARGE SCALE GENOMIC DNA]</scope>
    <source>
        <strain evidence="15">KF282</strain>
    </source>
</reference>
<keyword evidence="10 13" id="KW-0472">Membrane</keyword>
<evidence type="ECO:0000256" key="9">
    <source>
        <dbReference type="ARBA" id="ARBA00023065"/>
    </source>
</evidence>